<feature type="domain" description="Fibronectin type-III" evidence="2">
    <location>
        <begin position="1652"/>
        <end position="1758"/>
    </location>
</feature>
<evidence type="ECO:0000259" key="2">
    <source>
        <dbReference type="PROSITE" id="PS50853"/>
    </source>
</evidence>
<name>A0A819G3N5_9BILA</name>
<feature type="domain" description="Fibronectin type-III" evidence="2">
    <location>
        <begin position="2337"/>
        <end position="2428"/>
    </location>
</feature>
<dbReference type="Pfam" id="PF13290">
    <property type="entry name" value="CHB_HEX_C_1"/>
    <property type="match status" value="1"/>
</dbReference>
<dbReference type="PROSITE" id="PS50853">
    <property type="entry name" value="FN3"/>
    <property type="match status" value="6"/>
</dbReference>
<dbReference type="Proteomes" id="UP000663836">
    <property type="component" value="Unassembled WGS sequence"/>
</dbReference>
<dbReference type="PANTHER" id="PTHR46708:SF2">
    <property type="entry name" value="FIBRONECTIN TYPE-III DOMAIN-CONTAINING PROTEIN"/>
    <property type="match status" value="1"/>
</dbReference>
<reference evidence="3" key="1">
    <citation type="submission" date="2021-02" db="EMBL/GenBank/DDBJ databases">
        <authorList>
            <person name="Nowell W R."/>
        </authorList>
    </citation>
    <scope>NUCLEOTIDE SEQUENCE</scope>
</reference>
<dbReference type="PANTHER" id="PTHR46708">
    <property type="entry name" value="TENASCIN"/>
    <property type="match status" value="1"/>
</dbReference>
<dbReference type="InterPro" id="IPR036116">
    <property type="entry name" value="FN3_sf"/>
</dbReference>
<feature type="domain" description="Fibronectin type-III" evidence="2">
    <location>
        <begin position="2429"/>
        <end position="2524"/>
    </location>
</feature>
<dbReference type="SMART" id="SM00060">
    <property type="entry name" value="FN3"/>
    <property type="match status" value="10"/>
</dbReference>
<dbReference type="Gene3D" id="2.60.40.10">
    <property type="entry name" value="Immunoglobulins"/>
    <property type="match status" value="4"/>
</dbReference>
<evidence type="ECO:0000256" key="1">
    <source>
        <dbReference type="ARBA" id="ARBA00022737"/>
    </source>
</evidence>
<dbReference type="InterPro" id="IPR050991">
    <property type="entry name" value="ECM_Regulatory_Proteins"/>
</dbReference>
<dbReference type="SUPFAM" id="SSF49265">
    <property type="entry name" value="Fibronectin type III"/>
    <property type="match status" value="4"/>
</dbReference>
<sequence>MALVENHKPNDSLQSDDDDDENIIYVIDISNGSFPEQMPNRIESGDTIEFKTNQTDEYDIFQVYKDEDNYYRVNNGFELLNIKNNTTKNNRRILLSLNLHQSKIELYFCIIPSSQREIILKSRKCLNENCEKNCLIIHKNEIKFSLSDNKESQKLILHKGDTIELDWISKRGNGYRIEEKKFCPISGGLYKVEQTSEIITNRTQSKGNFTKTFNEFGTSFLFRLTETNQIHDIIVCIIKDNYHIKHIEITDINIQPNVISIEQNDSIIFEWNTIEKQTIVQIEPFIIDQTNQQSIELKTEGKHFFWPNEPSCRGYMIHKFHETGIFCFKTANNQIGTIIVEPKITIHSFPIFGDQLILKMKTTDLIQFEWKMTDSQDEPILITIDANSSVVPDTTGGLTGIFDCSIHKCDKVEPFFRHHFHTCEAFIFNIPQHGLYNFSYSDNRDDVVLSVIVEKSITNHRVTSNEQNMFEPNTLVINRYDQVWFNSLSTTLTNIYRTDEYGNHLEENKPIFQPQSNSVNYFMQQFQQIGVYYFSMDISHNHSKKSRTLSPLAIIVLPEIRFHYKLIRLSDFDSQAIITNINDFIIWQFEQIIRFNVIQLRTNETLQDLVSCHDRAIPGRNRQCLAVECIMPGTFYFANPEFERVTGSDETRLISTIIIDPPFSRACFLITDQQFIPNVLYVTQNETVSWILLNNDQYHRIYIESDENKQEMNENNRIDRSIEQYINDIHYLYTFDQCGQFTIRSNRFNNTATVIVYPDNIIRSEKKRAQSPELIEEIDIVSQYGTQVHLQCSNPDAIIYYTLDGTLPTRHYKNVYTYNSNQGISFVKTGLHVLRAYATENEKLSSTIFTSSPTFVMANEELEAIRELQSMWNNTKITISAAIQYPNKLYGKIEVEPTNSTDLIDHFELYVDDVAQRVHLSSSDVKFSAEGFAGGEQYEIHVIAYPKENIVDAEPIQSNKRAFEIKREIQGGAPLISLAVSNEQSTIFLMWAHIGDHVNEYIVYVDNIETTTISEKDFNDFFGIQFHGAQQKKRYILHVEAKLKDSNEIRKSNIITVNPPLEMPLKEQLIDRYFAYITVNAESPPPDMRLEIIHLDHFTNRRPEPKRTIESLPITTGLRNAIPTISFEQNSDGITLSLATKSPAISDFVESYRVMIDGEQYGELLSPQDESKIQLNLSSGEHECYLLVLPKDKDQEVYQSNILKFDIPSSTENDNIVHKTLQQEDIPIPKLNVQIINQSSIHVNWSLDRSTPTEVSVTTMYEVHVRGQKFSDEIKSDQNFQQDGYIEHVWHVSNSPLDIKGIPDRHEYIVFVQALFTIQELSETKYFTTTSNEIIIERVIPLIDLLPKPVLKVTRIGLQMVNFSWKLDNSVDQSLIKGFRIVLNRKPTEILSSNQYECELRNIKSGTTNDVQVSVTCHPDFVEEKLSNSVRIICPRRPQPLTIQSLSTEKPFSIGIKWKIDNNIQDEITSFKIFLDGKLHCEIDTNGHHSFKYEFAKLQADQTYSIYVKSCIGQKKLDDYVYQCDMESNASNELLLKCFTPPKGTPPRIERMYPNGIDIVWDAPIEFGNVKVTGYQILKNGRAIGPSIPIDKRRTSIHDLEVGNRYSLQVVPLTNQSGGTLFQTGEEYDPERHIYFLPGPKLDVDFIDLVQSPSKFWIENISGHSAVVCWSANDSSNGNAQPDSYKLFIWNSKEQTRDQATIIPISKDKTSQQLKDLQSATTYEIQLESYKRRRHQKTNDAYIVSSTSKILKFETGAPPDAPSNLNIIACTNTAVRIGFDPFIEHNAEIITLRVYCESISSRTYTKEIILDLTPDSTEFILSNLIERTNYNLIIYAITDEYLHEIHCQDITKLPKKLKSSYWLTNKSLQFTTSGCEPASQINILSATIESIQLNWILPKVYGSTKFLGQILRWKLQRSDIEHSMKLDCNITNTIIPGILSYGLYKISLDSLFSMRTTLDDEDDETNRKEICLTTTETTSVRFQLPGLSEKPEIYLTGYTTTNIDLTWNKPNMFSIIDHPERLNQQMKIHRQLIGYRIEINGQKYNNLDKDQYQCTLTECQPGDDYKVQLVVQTCVQNEYMDDIFLNDNENDEELDETPSKKLRVRMLNNQDLLRSFQANFEFHHNVTKENTIQQRNEVKPLGKINVHWTISNIEDISHFILQWHSSKDLRIQQRILNNDETSFTIDARDEKHFYIIEIIIVTHDGIKHQYEQLKMPIPGEPDAPKLWLVKTSDSSFVVEWSEPKSYGIPVIGFQLYIEGKQAGDTIAVNLHRAEIPSYINRAYQISVCAITNNPQRSRSAMSQTLSVLTTPATNPIPPTYYNNNDSGSRLFDRNTVRTIPVQVESINEEKLHIDWTSFLPMTEIRAYYIHYICLNNGEIQNMQVSKRHQNAILRDLTPGFTYEITVVAVDKDGEIVYTSDKNIIQMSAPPNAPIVAIRERTHDHVTLEWRPAPSYGELAVVGYKMYIDNRLVAILSHDQLTYTLTNGSPCEEYIVHVQALSNDKNISSPMSRGVKFTWPGIKPGAFRRLDDGLTGTVVVAWDHPQLEDETEKLIRFKILSENVATHAVRLHGEYNADTHQATIYDLINGKYHLWLEIQSEHYCVRARPITIGFARFRNRQLYDSAKCFMKKRKRFRSVGTMTMTPTLRQIQYS</sequence>
<comment type="caution">
    <text evidence="3">The sequence shown here is derived from an EMBL/GenBank/DDBJ whole genome shotgun (WGS) entry which is preliminary data.</text>
</comment>
<accession>A0A819G3N5</accession>
<dbReference type="InterPro" id="IPR013783">
    <property type="entry name" value="Ig-like_fold"/>
</dbReference>
<keyword evidence="1" id="KW-0677">Repeat</keyword>
<evidence type="ECO:0000313" key="3">
    <source>
        <dbReference type="EMBL" id="CAF3876768.1"/>
    </source>
</evidence>
<dbReference type="Pfam" id="PF00041">
    <property type="entry name" value="fn3"/>
    <property type="match status" value="1"/>
</dbReference>
<proteinExistence type="predicted"/>
<protein>
    <recommendedName>
        <fullName evidence="2">Fibronectin type-III domain-containing protein</fullName>
    </recommendedName>
</protein>
<evidence type="ECO:0000313" key="4">
    <source>
        <dbReference type="Proteomes" id="UP000663836"/>
    </source>
</evidence>
<dbReference type="InterPro" id="IPR059177">
    <property type="entry name" value="GH29D-like_dom"/>
</dbReference>
<organism evidence="3 4">
    <name type="scientific">Rotaria sordida</name>
    <dbReference type="NCBI Taxonomy" id="392033"/>
    <lineage>
        <taxon>Eukaryota</taxon>
        <taxon>Metazoa</taxon>
        <taxon>Spiralia</taxon>
        <taxon>Gnathifera</taxon>
        <taxon>Rotifera</taxon>
        <taxon>Eurotatoria</taxon>
        <taxon>Bdelloidea</taxon>
        <taxon>Philodinida</taxon>
        <taxon>Philodinidae</taxon>
        <taxon>Rotaria</taxon>
    </lineage>
</organism>
<feature type="domain" description="Fibronectin type-III" evidence="2">
    <location>
        <begin position="1543"/>
        <end position="1639"/>
    </location>
</feature>
<dbReference type="CDD" id="cd00063">
    <property type="entry name" value="FN3"/>
    <property type="match status" value="4"/>
</dbReference>
<feature type="domain" description="Fibronectin type-III" evidence="2">
    <location>
        <begin position="2220"/>
        <end position="2312"/>
    </location>
</feature>
<dbReference type="EMBL" id="CAJOBD010002366">
    <property type="protein sequence ID" value="CAF3876768.1"/>
    <property type="molecule type" value="Genomic_DNA"/>
</dbReference>
<gene>
    <name evidence="3" type="ORF">JBS370_LOCUS19620</name>
</gene>
<feature type="domain" description="Fibronectin type-III" evidence="2">
    <location>
        <begin position="1761"/>
        <end position="1854"/>
    </location>
</feature>
<dbReference type="InterPro" id="IPR003961">
    <property type="entry name" value="FN3_dom"/>
</dbReference>